<evidence type="ECO:0000259" key="1">
    <source>
        <dbReference type="PROSITE" id="PS50127"/>
    </source>
</evidence>
<feature type="domain" description="UBC core" evidence="1">
    <location>
        <begin position="1"/>
        <end position="116"/>
    </location>
</feature>
<reference evidence="2" key="1">
    <citation type="submission" date="2023-10" db="EMBL/GenBank/DDBJ databases">
        <title>Genome assembly of Pristionchus species.</title>
        <authorList>
            <person name="Yoshida K."/>
            <person name="Sommer R.J."/>
        </authorList>
    </citation>
    <scope>NUCLEOTIDE SEQUENCE</scope>
    <source>
        <strain evidence="2">RS0144</strain>
    </source>
</reference>
<evidence type="ECO:0000313" key="3">
    <source>
        <dbReference type="Proteomes" id="UP001432027"/>
    </source>
</evidence>
<keyword evidence="3" id="KW-1185">Reference proteome</keyword>
<dbReference type="Pfam" id="PF00179">
    <property type="entry name" value="UQ_con"/>
    <property type="match status" value="1"/>
</dbReference>
<dbReference type="PROSITE" id="PS50127">
    <property type="entry name" value="UBC_2"/>
    <property type="match status" value="1"/>
</dbReference>
<feature type="non-terminal residue" evidence="2">
    <location>
        <position position="116"/>
    </location>
</feature>
<dbReference type="AlphaFoldDB" id="A0AAV5TWZ8"/>
<protein>
    <recommendedName>
        <fullName evidence="1">UBC core domain-containing protein</fullName>
    </recommendedName>
</protein>
<evidence type="ECO:0000313" key="2">
    <source>
        <dbReference type="EMBL" id="GMS98775.1"/>
    </source>
</evidence>
<gene>
    <name evidence="2" type="ORF">PENTCL1PPCAC_20950</name>
</gene>
<sequence length="116" mass="13311">IRTWTGRLEGPPGSLYEGEHFLLQFRFAEPSHPTMKDVTFVGDHIPIHPGIFSNGHYFDPMFHDDWTPVRDARDVCRSVLSMLSSCEQKHPPSDDLLYVGMCARDPLTAWTWDHGE</sequence>
<accession>A0AAV5TWZ8</accession>
<feature type="non-terminal residue" evidence="2">
    <location>
        <position position="1"/>
    </location>
</feature>
<dbReference type="Proteomes" id="UP001432027">
    <property type="component" value="Unassembled WGS sequence"/>
</dbReference>
<dbReference type="Gene3D" id="3.10.110.10">
    <property type="entry name" value="Ubiquitin Conjugating Enzyme"/>
    <property type="match status" value="1"/>
</dbReference>
<dbReference type="EMBL" id="BTSX01000005">
    <property type="protein sequence ID" value="GMS98775.1"/>
    <property type="molecule type" value="Genomic_DNA"/>
</dbReference>
<organism evidence="2 3">
    <name type="scientific">Pristionchus entomophagus</name>
    <dbReference type="NCBI Taxonomy" id="358040"/>
    <lineage>
        <taxon>Eukaryota</taxon>
        <taxon>Metazoa</taxon>
        <taxon>Ecdysozoa</taxon>
        <taxon>Nematoda</taxon>
        <taxon>Chromadorea</taxon>
        <taxon>Rhabditida</taxon>
        <taxon>Rhabditina</taxon>
        <taxon>Diplogasteromorpha</taxon>
        <taxon>Diplogasteroidea</taxon>
        <taxon>Neodiplogasteridae</taxon>
        <taxon>Pristionchus</taxon>
    </lineage>
</organism>
<proteinExistence type="predicted"/>
<dbReference type="InterPro" id="IPR016135">
    <property type="entry name" value="UBQ-conjugating_enzyme/RWD"/>
</dbReference>
<comment type="caution">
    <text evidence="2">The sequence shown here is derived from an EMBL/GenBank/DDBJ whole genome shotgun (WGS) entry which is preliminary data.</text>
</comment>
<dbReference type="InterPro" id="IPR000608">
    <property type="entry name" value="UBC"/>
</dbReference>
<dbReference type="SUPFAM" id="SSF54495">
    <property type="entry name" value="UBC-like"/>
    <property type="match status" value="1"/>
</dbReference>
<name>A0AAV5TWZ8_9BILA</name>